<proteinExistence type="predicted"/>
<keyword evidence="2" id="KW-1185">Reference proteome</keyword>
<comment type="caution">
    <text evidence="1">The sequence shown here is derived from an EMBL/GenBank/DDBJ whole genome shotgun (WGS) entry which is preliminary data.</text>
</comment>
<accession>A0AAD7HPU1</accession>
<organism evidence="1 2">
    <name type="scientific">Mycena metata</name>
    <dbReference type="NCBI Taxonomy" id="1033252"/>
    <lineage>
        <taxon>Eukaryota</taxon>
        <taxon>Fungi</taxon>
        <taxon>Dikarya</taxon>
        <taxon>Basidiomycota</taxon>
        <taxon>Agaricomycotina</taxon>
        <taxon>Agaricomycetes</taxon>
        <taxon>Agaricomycetidae</taxon>
        <taxon>Agaricales</taxon>
        <taxon>Marasmiineae</taxon>
        <taxon>Mycenaceae</taxon>
        <taxon>Mycena</taxon>
    </lineage>
</organism>
<dbReference type="EMBL" id="JARKIB010000193">
    <property type="protein sequence ID" value="KAJ7725551.1"/>
    <property type="molecule type" value="Genomic_DNA"/>
</dbReference>
<dbReference type="AlphaFoldDB" id="A0AAD7HPU1"/>
<evidence type="ECO:0000313" key="2">
    <source>
        <dbReference type="Proteomes" id="UP001215598"/>
    </source>
</evidence>
<gene>
    <name evidence="1" type="ORF">B0H16DRAFT_1698297</name>
</gene>
<reference evidence="1" key="1">
    <citation type="submission" date="2023-03" db="EMBL/GenBank/DDBJ databases">
        <title>Massive genome expansion in bonnet fungi (Mycena s.s.) driven by repeated elements and novel gene families across ecological guilds.</title>
        <authorList>
            <consortium name="Lawrence Berkeley National Laboratory"/>
            <person name="Harder C.B."/>
            <person name="Miyauchi S."/>
            <person name="Viragh M."/>
            <person name="Kuo A."/>
            <person name="Thoen E."/>
            <person name="Andreopoulos B."/>
            <person name="Lu D."/>
            <person name="Skrede I."/>
            <person name="Drula E."/>
            <person name="Henrissat B."/>
            <person name="Morin E."/>
            <person name="Kohler A."/>
            <person name="Barry K."/>
            <person name="LaButti K."/>
            <person name="Morin E."/>
            <person name="Salamov A."/>
            <person name="Lipzen A."/>
            <person name="Mereny Z."/>
            <person name="Hegedus B."/>
            <person name="Baldrian P."/>
            <person name="Stursova M."/>
            <person name="Weitz H."/>
            <person name="Taylor A."/>
            <person name="Grigoriev I.V."/>
            <person name="Nagy L.G."/>
            <person name="Martin F."/>
            <person name="Kauserud H."/>
        </authorList>
    </citation>
    <scope>NUCLEOTIDE SEQUENCE</scope>
    <source>
        <strain evidence="1">CBHHK182m</strain>
    </source>
</reference>
<protein>
    <submittedName>
        <fullName evidence="1">Uncharacterized protein</fullName>
    </submittedName>
</protein>
<evidence type="ECO:0000313" key="1">
    <source>
        <dbReference type="EMBL" id="KAJ7725551.1"/>
    </source>
</evidence>
<sequence>MIIWLDFIARPPPARHRVPLLALENLAPVMDGGLSKRIADTQGVDAGRWNMHLLASTCLYVMWTGFGYVRLHAATFGYMPSHPPYLPKSAQTQLKGSVEAHLAIELNIPYVGPQAHHIRQTLHLPVHLRSATFGYGGSRK</sequence>
<dbReference type="Proteomes" id="UP001215598">
    <property type="component" value="Unassembled WGS sequence"/>
</dbReference>
<name>A0AAD7HPU1_9AGAR</name>